<feature type="transmembrane region" description="Helical" evidence="6">
    <location>
        <begin position="371"/>
        <end position="390"/>
    </location>
</feature>
<sequence length="400" mass="45210">MEGLRDRGIEEEEYQDEELQLKHEKRASFMRSTILTVIYICMWYTFSVSISVYNKWMFGTDGLDFNFPVISTSFHQIVQFFLAFVASRIRDRWFPSEPRYSQFAPVRQAPSRQSIESTELSTGRLSSDSEASHDENEFELTHEQEVEVAAEPKFDWHHYFKRIVPCALASAGDIGLGNLSFRVVTLTFYTMVKSSHLGFVLVFSVLFRLEKLTLKLVIIVSVMTIGVIMMVAGETEFKLLGLLLVLGAAACSGLRWSLTQILLKTNDRQYHGNPINTILYLSPAMGAILLIWGCILESPIKFVTAPLWAEKGPITGMIILIIPGTIAFFMTLSEFLLLNQTSVLTLSIAGIFKEVVTLLTAHVFFGDELTLVNVIGMLITFAAIIGYNIYRYDQRMKAAE</sequence>
<feature type="compositionally biased region" description="Polar residues" evidence="5">
    <location>
        <begin position="110"/>
        <end position="129"/>
    </location>
</feature>
<keyword evidence="4 6" id="KW-0472">Membrane</keyword>
<evidence type="ECO:0000256" key="6">
    <source>
        <dbReference type="SAM" id="Phobius"/>
    </source>
</evidence>
<dbReference type="EMBL" id="HG937694">
    <property type="protein sequence ID" value="CDP37660.1"/>
    <property type="molecule type" value="Genomic_DNA"/>
</dbReference>
<dbReference type="InterPro" id="IPR050186">
    <property type="entry name" value="TPT_transporter"/>
</dbReference>
<dbReference type="Pfam" id="PF03151">
    <property type="entry name" value="TPT"/>
    <property type="match status" value="1"/>
</dbReference>
<organism evidence="8">
    <name type="scientific">Blastobotrys adeninivorans</name>
    <name type="common">Yeast</name>
    <name type="synonym">Arxula adeninivorans</name>
    <dbReference type="NCBI Taxonomy" id="409370"/>
    <lineage>
        <taxon>Eukaryota</taxon>
        <taxon>Fungi</taxon>
        <taxon>Dikarya</taxon>
        <taxon>Ascomycota</taxon>
        <taxon>Saccharomycotina</taxon>
        <taxon>Dipodascomycetes</taxon>
        <taxon>Dipodascales</taxon>
        <taxon>Trichomonascaceae</taxon>
        <taxon>Blastobotrys</taxon>
    </lineage>
</organism>
<feature type="transmembrane region" description="Helical" evidence="6">
    <location>
        <begin position="312"/>
        <end position="332"/>
    </location>
</feature>
<protein>
    <submittedName>
        <fullName evidence="8">ARAD1D16544p</fullName>
    </submittedName>
</protein>
<dbReference type="InterPro" id="IPR004853">
    <property type="entry name" value="Sugar_P_trans_dom"/>
</dbReference>
<gene>
    <name evidence="8" type="ORF">GNLVRS02_ARAD1D16544g</name>
</gene>
<name>A0A060T986_BLAAD</name>
<evidence type="ECO:0000256" key="5">
    <source>
        <dbReference type="SAM" id="MobiDB-lite"/>
    </source>
</evidence>
<dbReference type="PhylomeDB" id="A0A060T986"/>
<feature type="transmembrane region" description="Helical" evidence="6">
    <location>
        <begin position="187"/>
        <end position="207"/>
    </location>
</feature>
<dbReference type="AlphaFoldDB" id="A0A060T986"/>
<evidence type="ECO:0000256" key="2">
    <source>
        <dbReference type="ARBA" id="ARBA00022692"/>
    </source>
</evidence>
<evidence type="ECO:0000313" key="8">
    <source>
        <dbReference type="EMBL" id="CDP37660.1"/>
    </source>
</evidence>
<feature type="domain" description="Sugar phosphate transporter" evidence="7">
    <location>
        <begin position="147"/>
        <end position="388"/>
    </location>
</feature>
<evidence type="ECO:0000259" key="7">
    <source>
        <dbReference type="Pfam" id="PF03151"/>
    </source>
</evidence>
<feature type="transmembrane region" description="Helical" evidence="6">
    <location>
        <begin position="278"/>
        <end position="300"/>
    </location>
</feature>
<reference evidence="8" key="2">
    <citation type="submission" date="2014-06" db="EMBL/GenBank/DDBJ databases">
        <title>The complete genome of Blastobotrys (Arxula) adeninivorans LS3 - a yeast of biotechnological interest.</title>
        <authorList>
            <person name="Kunze G."/>
            <person name="Gaillardin C."/>
            <person name="Czernicka M."/>
            <person name="Durrens P."/>
            <person name="Martin T."/>
            <person name="Boer E."/>
            <person name="Gabaldon T."/>
            <person name="Cruz J."/>
            <person name="Talla E."/>
            <person name="Marck C."/>
            <person name="Goffeau A."/>
            <person name="Barbe V."/>
            <person name="Baret P."/>
            <person name="Baronian K."/>
            <person name="Beier S."/>
            <person name="Bleykasten C."/>
            <person name="Bode R."/>
            <person name="Casaregola S."/>
            <person name="Despons L."/>
            <person name="Fairhead C."/>
            <person name="Giersberg M."/>
            <person name="Gierski P."/>
            <person name="Hahnel U."/>
            <person name="Hartmann A."/>
            <person name="Jankowska D."/>
            <person name="Jubin C."/>
            <person name="Jung P."/>
            <person name="Lafontaine I."/>
            <person name="Leh-Louis V."/>
            <person name="Lemaire M."/>
            <person name="Marcet-Houben M."/>
            <person name="Mascher M."/>
            <person name="Morel G."/>
            <person name="Richard G.-F."/>
            <person name="Riechen J."/>
            <person name="Sacerdot C."/>
            <person name="Sarkar A."/>
            <person name="Savel G."/>
            <person name="Schacherer J."/>
            <person name="Sherman D."/>
            <person name="Straub M.-L."/>
            <person name="Stein N."/>
            <person name="Thierry A."/>
            <person name="Trautwein-Schult A."/>
            <person name="Westhof E."/>
            <person name="Worch S."/>
            <person name="Dujon B."/>
            <person name="Souciet J.-L."/>
            <person name="Wincker P."/>
            <person name="Scholz U."/>
            <person name="Neuveglise N."/>
        </authorList>
    </citation>
    <scope>NUCLEOTIDE SEQUENCE</scope>
    <source>
        <strain evidence="8">LS3</strain>
    </source>
</reference>
<feature type="transmembrane region" description="Helical" evidence="6">
    <location>
        <begin position="214"/>
        <end position="233"/>
    </location>
</feature>
<proteinExistence type="predicted"/>
<feature type="transmembrane region" description="Helical" evidence="6">
    <location>
        <begin position="239"/>
        <end position="258"/>
    </location>
</feature>
<reference evidence="8" key="1">
    <citation type="submission" date="2014-02" db="EMBL/GenBank/DDBJ databases">
        <authorList>
            <person name="Genoscope - CEA"/>
        </authorList>
    </citation>
    <scope>NUCLEOTIDE SEQUENCE</scope>
    <source>
        <strain evidence="8">LS3</strain>
    </source>
</reference>
<keyword evidence="2 6" id="KW-0812">Transmembrane</keyword>
<accession>A0A060T986</accession>
<feature type="transmembrane region" description="Helical" evidence="6">
    <location>
        <begin position="32"/>
        <end position="53"/>
    </location>
</feature>
<feature type="transmembrane region" description="Helical" evidence="6">
    <location>
        <begin position="344"/>
        <end position="365"/>
    </location>
</feature>
<keyword evidence="3 6" id="KW-1133">Transmembrane helix</keyword>
<dbReference type="GO" id="GO:0016020">
    <property type="term" value="C:membrane"/>
    <property type="evidence" value="ECO:0007669"/>
    <property type="project" value="UniProtKB-SubCell"/>
</dbReference>
<evidence type="ECO:0000256" key="4">
    <source>
        <dbReference type="ARBA" id="ARBA00023136"/>
    </source>
</evidence>
<evidence type="ECO:0000256" key="1">
    <source>
        <dbReference type="ARBA" id="ARBA00004141"/>
    </source>
</evidence>
<feature type="region of interest" description="Disordered" evidence="5">
    <location>
        <begin position="104"/>
        <end position="131"/>
    </location>
</feature>
<comment type="subcellular location">
    <subcellularLocation>
        <location evidence="1">Membrane</location>
        <topology evidence="1">Multi-pass membrane protein</topology>
    </subcellularLocation>
</comment>
<dbReference type="PANTHER" id="PTHR11132">
    <property type="entry name" value="SOLUTE CARRIER FAMILY 35"/>
    <property type="match status" value="1"/>
</dbReference>
<evidence type="ECO:0000256" key="3">
    <source>
        <dbReference type="ARBA" id="ARBA00022989"/>
    </source>
</evidence>